<accession>A0AAD0PW63</accession>
<organism evidence="1 2">
    <name type="scientific">Pseudomonas amygdali pv. lachrymans str. M301315</name>
    <dbReference type="NCBI Taxonomy" id="629260"/>
    <lineage>
        <taxon>Bacteria</taxon>
        <taxon>Pseudomonadati</taxon>
        <taxon>Pseudomonadota</taxon>
        <taxon>Gammaproteobacteria</taxon>
        <taxon>Pseudomonadales</taxon>
        <taxon>Pseudomonadaceae</taxon>
        <taxon>Pseudomonas</taxon>
        <taxon>Pseudomonas amygdali</taxon>
    </lineage>
</organism>
<sequence>MSSLDLYSASNNPTPEQLLDVCARFMPILNAVGKKTWVEVTDTAQRLAEQILGHYQTLGAVSKETRHLSKPGEKLPYQVLHVFLYACVDEHPAMGLIMEELEKLYADGTDPKAQIFMQGLWKGSLLNMATPPKLWAEDGTLKYSPSAYAQMHLSTLYRELTDRWREGVPGIQKVLDDYPLMNEASKKLIDAELCFMVYKWTQSEDHPLRILLADKVNVGFDGRARFENLIENLDFETVSEFEERFEFAFALLKGLPKYKVDWVLKAIDGCIAGSMNSGIDDVQLKLDCPEQCIPRLVKILEAASAYGYSPLPQIYREYSTPAEEFKDQEVLEDLISMGFTADPDDIDMAVAWREAAIIAADEKLILSLDLDEQDLAQLSIRKNGPGIRAALLKTTTGRDIVFGQDLGL</sequence>
<geneLocation type="plasmid" evidence="2">
    <name>pmppla107</name>
</geneLocation>
<dbReference type="Proteomes" id="UP000006426">
    <property type="component" value="Plasmid pmppla107"/>
</dbReference>
<evidence type="ECO:0000313" key="1">
    <source>
        <dbReference type="EMBL" id="AXH59852.1"/>
    </source>
</evidence>
<proteinExistence type="predicted"/>
<evidence type="ECO:0000313" key="2">
    <source>
        <dbReference type="Proteomes" id="UP000006426"/>
    </source>
</evidence>
<protein>
    <submittedName>
        <fullName evidence="1">Uncharacterized protein</fullName>
    </submittedName>
</protein>
<dbReference type="RefSeq" id="WP_054068224.1">
    <property type="nucleotide sequence ID" value="NZ_CP031226.1"/>
</dbReference>
<name>A0AAD0PW63_PSEAV</name>
<gene>
    <name evidence="1" type="ORF">PLA107_032015</name>
</gene>
<reference evidence="1 2" key="1">
    <citation type="journal article" date="2011" name="PLoS Pathog.">
        <title>Dynamic evolution of pathogenicity revealed by sequencing and comparative genomics of 19 Pseudomonas syringae isolates.</title>
        <authorList>
            <person name="Baltrus D.A."/>
            <person name="Nishimura M.T."/>
            <person name="Romanchuk A."/>
            <person name="Chang J.H."/>
            <person name="Mukhtar M.S."/>
            <person name="Cherkis K."/>
            <person name="Roach J."/>
            <person name="Grant S.R."/>
            <person name="Jones C.D."/>
            <person name="Dangl J.L."/>
        </authorList>
    </citation>
    <scope>NUCLEOTIDE SEQUENCE [LARGE SCALE GENOMIC DNA]</scope>
    <source>
        <strain evidence="1 2">M301315</strain>
    </source>
</reference>
<dbReference type="AlphaFoldDB" id="A0AAD0PW63"/>
<keyword evidence="1" id="KW-0614">Plasmid</keyword>
<dbReference type="EMBL" id="CP031226">
    <property type="protein sequence ID" value="AXH59852.1"/>
    <property type="molecule type" value="Genomic_DNA"/>
</dbReference>